<dbReference type="AlphaFoldDB" id="A0AAV7QLR2"/>
<organism evidence="2 3">
    <name type="scientific">Pleurodeles waltl</name>
    <name type="common">Iberian ribbed newt</name>
    <dbReference type="NCBI Taxonomy" id="8319"/>
    <lineage>
        <taxon>Eukaryota</taxon>
        <taxon>Metazoa</taxon>
        <taxon>Chordata</taxon>
        <taxon>Craniata</taxon>
        <taxon>Vertebrata</taxon>
        <taxon>Euteleostomi</taxon>
        <taxon>Amphibia</taxon>
        <taxon>Batrachia</taxon>
        <taxon>Caudata</taxon>
        <taxon>Salamandroidea</taxon>
        <taxon>Salamandridae</taxon>
        <taxon>Pleurodelinae</taxon>
        <taxon>Pleurodeles</taxon>
    </lineage>
</organism>
<feature type="region of interest" description="Disordered" evidence="1">
    <location>
        <begin position="1"/>
        <end position="78"/>
    </location>
</feature>
<dbReference type="Proteomes" id="UP001066276">
    <property type="component" value="Chromosome 6"/>
</dbReference>
<feature type="compositionally biased region" description="Polar residues" evidence="1">
    <location>
        <begin position="1"/>
        <end position="10"/>
    </location>
</feature>
<feature type="compositionally biased region" description="Basic residues" evidence="1">
    <location>
        <begin position="187"/>
        <end position="200"/>
    </location>
</feature>
<feature type="region of interest" description="Disordered" evidence="1">
    <location>
        <begin position="120"/>
        <end position="212"/>
    </location>
</feature>
<dbReference type="EMBL" id="JANPWB010000010">
    <property type="protein sequence ID" value="KAJ1140261.1"/>
    <property type="molecule type" value="Genomic_DNA"/>
</dbReference>
<sequence length="212" mass="22677">MDLRVSSDSGDTIIGASGKATGATTAKVSKVEMDTKIGVKSEETGAEDGSCGRLCISVDPTPESESRGPNGTEEEAASMEDCMDLRVSYDSGDTIIGASGKATGTTTAKVSEVEMDTKIGVIREETDAEDGSRGRLCIIADPTPESESRGPKGTEDEDASDDPVRVRYGRLHGPEGVVRLRGYINRGVKRSRRRHHHQSKQGRNGHQNQSRK</sequence>
<evidence type="ECO:0000313" key="2">
    <source>
        <dbReference type="EMBL" id="KAJ1140261.1"/>
    </source>
</evidence>
<feature type="compositionally biased region" description="Basic and acidic residues" evidence="1">
    <location>
        <begin position="120"/>
        <end position="133"/>
    </location>
</feature>
<feature type="compositionally biased region" description="Basic and acidic residues" evidence="1">
    <location>
        <begin position="29"/>
        <end position="43"/>
    </location>
</feature>
<accession>A0AAV7QLR2</accession>
<comment type="caution">
    <text evidence="2">The sequence shown here is derived from an EMBL/GenBank/DDBJ whole genome shotgun (WGS) entry which is preliminary data.</text>
</comment>
<feature type="compositionally biased region" description="Low complexity" evidence="1">
    <location>
        <begin position="12"/>
        <end position="28"/>
    </location>
</feature>
<feature type="compositionally biased region" description="Polar residues" evidence="1">
    <location>
        <begin position="202"/>
        <end position="212"/>
    </location>
</feature>
<evidence type="ECO:0000256" key="1">
    <source>
        <dbReference type="SAM" id="MobiDB-lite"/>
    </source>
</evidence>
<proteinExistence type="predicted"/>
<reference evidence="2" key="1">
    <citation type="journal article" date="2022" name="bioRxiv">
        <title>Sequencing and chromosome-scale assembly of the giantPleurodeles waltlgenome.</title>
        <authorList>
            <person name="Brown T."/>
            <person name="Elewa A."/>
            <person name="Iarovenko S."/>
            <person name="Subramanian E."/>
            <person name="Araus A.J."/>
            <person name="Petzold A."/>
            <person name="Susuki M."/>
            <person name="Suzuki K.-i.T."/>
            <person name="Hayashi T."/>
            <person name="Toyoda A."/>
            <person name="Oliveira C."/>
            <person name="Osipova E."/>
            <person name="Leigh N.D."/>
            <person name="Simon A."/>
            <person name="Yun M.H."/>
        </authorList>
    </citation>
    <scope>NUCLEOTIDE SEQUENCE</scope>
    <source>
        <strain evidence="2">20211129_DDA</strain>
        <tissue evidence="2">Liver</tissue>
    </source>
</reference>
<gene>
    <name evidence="2" type="ORF">NDU88_006618</name>
</gene>
<name>A0AAV7QLR2_PLEWA</name>
<keyword evidence="3" id="KW-1185">Reference proteome</keyword>
<protein>
    <submittedName>
        <fullName evidence="2">Uncharacterized protein</fullName>
    </submittedName>
</protein>
<evidence type="ECO:0000313" key="3">
    <source>
        <dbReference type="Proteomes" id="UP001066276"/>
    </source>
</evidence>